<evidence type="ECO:0000313" key="2">
    <source>
        <dbReference type="EMBL" id="JAD50138.1"/>
    </source>
</evidence>
<organism evidence="2">
    <name type="scientific">Arundo donax</name>
    <name type="common">Giant reed</name>
    <name type="synonym">Donax arundinaceus</name>
    <dbReference type="NCBI Taxonomy" id="35708"/>
    <lineage>
        <taxon>Eukaryota</taxon>
        <taxon>Viridiplantae</taxon>
        <taxon>Streptophyta</taxon>
        <taxon>Embryophyta</taxon>
        <taxon>Tracheophyta</taxon>
        <taxon>Spermatophyta</taxon>
        <taxon>Magnoliopsida</taxon>
        <taxon>Liliopsida</taxon>
        <taxon>Poales</taxon>
        <taxon>Poaceae</taxon>
        <taxon>PACMAD clade</taxon>
        <taxon>Arundinoideae</taxon>
        <taxon>Arundineae</taxon>
        <taxon>Arundo</taxon>
    </lineage>
</organism>
<name>A0A0A9AJY4_ARUDO</name>
<dbReference type="AlphaFoldDB" id="A0A0A9AJY4"/>
<proteinExistence type="predicted"/>
<feature type="compositionally biased region" description="Basic and acidic residues" evidence="1">
    <location>
        <begin position="20"/>
        <end position="31"/>
    </location>
</feature>
<reference evidence="2" key="2">
    <citation type="journal article" date="2015" name="Data Brief">
        <title>Shoot transcriptome of the giant reed, Arundo donax.</title>
        <authorList>
            <person name="Barrero R.A."/>
            <person name="Guerrero F.D."/>
            <person name="Moolhuijzen P."/>
            <person name="Goolsby J.A."/>
            <person name="Tidwell J."/>
            <person name="Bellgard S.E."/>
            <person name="Bellgard M.I."/>
        </authorList>
    </citation>
    <scope>NUCLEOTIDE SEQUENCE</scope>
    <source>
        <tissue evidence="2">Shoot tissue taken approximately 20 cm above the soil surface</tissue>
    </source>
</reference>
<dbReference type="EMBL" id="GBRH01247757">
    <property type="protein sequence ID" value="JAD50138.1"/>
    <property type="molecule type" value="Transcribed_RNA"/>
</dbReference>
<feature type="compositionally biased region" description="Polar residues" evidence="1">
    <location>
        <begin position="9"/>
        <end position="19"/>
    </location>
</feature>
<accession>A0A0A9AJY4</accession>
<feature type="region of interest" description="Disordered" evidence="1">
    <location>
        <begin position="1"/>
        <end position="53"/>
    </location>
</feature>
<sequence length="53" mass="6110">MEQTKPGITANNSTENKTGNQKDPKKIEEKNLIQPQDKCPRRTNRNKTQELSK</sequence>
<protein>
    <submittedName>
        <fullName evidence="2">Uncharacterized protein</fullName>
    </submittedName>
</protein>
<reference evidence="2" key="1">
    <citation type="submission" date="2014-09" db="EMBL/GenBank/DDBJ databases">
        <authorList>
            <person name="Magalhaes I.L.F."/>
            <person name="Oliveira U."/>
            <person name="Santos F.R."/>
            <person name="Vidigal T.H.D.A."/>
            <person name="Brescovit A.D."/>
            <person name="Santos A.J."/>
        </authorList>
    </citation>
    <scope>NUCLEOTIDE SEQUENCE</scope>
    <source>
        <tissue evidence="2">Shoot tissue taken approximately 20 cm above the soil surface</tissue>
    </source>
</reference>
<evidence type="ECO:0000256" key="1">
    <source>
        <dbReference type="SAM" id="MobiDB-lite"/>
    </source>
</evidence>